<keyword evidence="3" id="KW-1185">Reference proteome</keyword>
<sequence>MADRRRAELVELVADACEAVNADGFPGLMEQPVLKIFTELHKLNQTTELSKLLSSLEDAATRQISSRAPPGFPDLMVIATLLLDVLGPAGPPEGADSPLDPACIVLLRDKAWELSALRKQVEALRDYNPEADAAADEEEGADGVEAGEEEVDDNDGEGEVGEVGVEEEGTDAEGAEEMSSEAPAEEF</sequence>
<protein>
    <submittedName>
        <fullName evidence="2">Uncharacterized protein</fullName>
    </submittedName>
</protein>
<reference evidence="2 3" key="1">
    <citation type="journal article" date="2017" name="Mol. Biol. Evol.">
        <title>The 4-celled Tetrabaena socialis nuclear genome reveals the essential components for genetic control of cell number at the origin of multicellularity in the volvocine lineage.</title>
        <authorList>
            <person name="Featherston J."/>
            <person name="Arakaki Y."/>
            <person name="Hanschen E.R."/>
            <person name="Ferris P.J."/>
            <person name="Michod R.E."/>
            <person name="Olson B.J.S.C."/>
            <person name="Nozaki H."/>
            <person name="Durand P.M."/>
        </authorList>
    </citation>
    <scope>NUCLEOTIDE SEQUENCE [LARGE SCALE GENOMIC DNA]</scope>
    <source>
        <strain evidence="2 3">NIES-571</strain>
    </source>
</reference>
<proteinExistence type="predicted"/>
<feature type="region of interest" description="Disordered" evidence="1">
    <location>
        <begin position="131"/>
        <end position="187"/>
    </location>
</feature>
<dbReference type="EMBL" id="PGGS01000095">
    <property type="protein sequence ID" value="PNH09321.1"/>
    <property type="molecule type" value="Genomic_DNA"/>
</dbReference>
<accession>A0A2J8A9Y2</accession>
<evidence type="ECO:0000313" key="3">
    <source>
        <dbReference type="Proteomes" id="UP000236333"/>
    </source>
</evidence>
<gene>
    <name evidence="2" type="ORF">TSOC_004066</name>
</gene>
<evidence type="ECO:0000256" key="1">
    <source>
        <dbReference type="SAM" id="MobiDB-lite"/>
    </source>
</evidence>
<name>A0A2J8A9Y2_9CHLO</name>
<dbReference type="Proteomes" id="UP000236333">
    <property type="component" value="Unassembled WGS sequence"/>
</dbReference>
<feature type="compositionally biased region" description="Acidic residues" evidence="1">
    <location>
        <begin position="133"/>
        <end position="187"/>
    </location>
</feature>
<evidence type="ECO:0000313" key="2">
    <source>
        <dbReference type="EMBL" id="PNH09321.1"/>
    </source>
</evidence>
<organism evidence="2 3">
    <name type="scientific">Tetrabaena socialis</name>
    <dbReference type="NCBI Taxonomy" id="47790"/>
    <lineage>
        <taxon>Eukaryota</taxon>
        <taxon>Viridiplantae</taxon>
        <taxon>Chlorophyta</taxon>
        <taxon>core chlorophytes</taxon>
        <taxon>Chlorophyceae</taxon>
        <taxon>CS clade</taxon>
        <taxon>Chlamydomonadales</taxon>
        <taxon>Tetrabaenaceae</taxon>
        <taxon>Tetrabaena</taxon>
    </lineage>
</organism>
<dbReference type="AlphaFoldDB" id="A0A2J8A9Y2"/>
<dbReference type="OrthoDB" id="535007at2759"/>
<comment type="caution">
    <text evidence="2">The sequence shown here is derived from an EMBL/GenBank/DDBJ whole genome shotgun (WGS) entry which is preliminary data.</text>
</comment>